<dbReference type="SMART" id="SM01012">
    <property type="entry name" value="ANTAR"/>
    <property type="match status" value="1"/>
</dbReference>
<evidence type="ECO:0000256" key="1">
    <source>
        <dbReference type="SAM" id="Coils"/>
    </source>
</evidence>
<dbReference type="InterPro" id="IPR011006">
    <property type="entry name" value="CheY-like_superfamily"/>
</dbReference>
<dbReference type="PROSITE" id="PS50921">
    <property type="entry name" value="ANTAR"/>
    <property type="match status" value="1"/>
</dbReference>
<dbReference type="Pfam" id="PF08376">
    <property type="entry name" value="NIT"/>
    <property type="match status" value="1"/>
</dbReference>
<proteinExistence type="predicted"/>
<keyword evidence="4" id="KW-1185">Reference proteome</keyword>
<dbReference type="GO" id="GO:0003723">
    <property type="term" value="F:RNA binding"/>
    <property type="evidence" value="ECO:0007669"/>
    <property type="project" value="InterPro"/>
</dbReference>
<comment type="caution">
    <text evidence="3">The sequence shown here is derived from an EMBL/GenBank/DDBJ whole genome shotgun (WGS) entry which is preliminary data.</text>
</comment>
<organism evidence="3 4">
    <name type="scientific">Oceanospirillum linum</name>
    <dbReference type="NCBI Taxonomy" id="966"/>
    <lineage>
        <taxon>Bacteria</taxon>
        <taxon>Pseudomonadati</taxon>
        <taxon>Pseudomonadota</taxon>
        <taxon>Gammaproteobacteria</taxon>
        <taxon>Oceanospirillales</taxon>
        <taxon>Oceanospirillaceae</taxon>
        <taxon>Oceanospirillum</taxon>
    </lineage>
</organism>
<protein>
    <recommendedName>
        <fullName evidence="2">ANTAR domain-containing protein</fullName>
    </recommendedName>
</protein>
<keyword evidence="1" id="KW-0175">Coiled coil</keyword>
<dbReference type="STRING" id="966.BTA35_0206120"/>
<evidence type="ECO:0000313" key="3">
    <source>
        <dbReference type="EMBL" id="OOV87609.1"/>
    </source>
</evidence>
<dbReference type="EMBL" id="MTSD02000002">
    <property type="protein sequence ID" value="OOV87609.1"/>
    <property type="molecule type" value="Genomic_DNA"/>
</dbReference>
<evidence type="ECO:0000259" key="2">
    <source>
        <dbReference type="PROSITE" id="PS50921"/>
    </source>
</evidence>
<dbReference type="SUPFAM" id="SSF52172">
    <property type="entry name" value="CheY-like"/>
    <property type="match status" value="1"/>
</dbReference>
<evidence type="ECO:0000313" key="4">
    <source>
        <dbReference type="Proteomes" id="UP000190064"/>
    </source>
</evidence>
<sequence>MTTDTLAIDYFLAAHQSELKQLNELSESCHLVSVLTELIHQLQKERGLSNIYLVTEGQRFAQERAQQLRESVQAEGTLRRLLKNFSFGLHHKASFYSRVAFALNGLDQLRLIRPVVTQYRINAPEASGHFSQVISKLLQVVFEIADRSTCPETARALIALFNLLQGKEYAGQERACGAIGFAAGEFDPERLEQLDLLRDAQASCFELFLSHSDRSQVARWREIEALDCSHELLKLRQITQTAGKANIPGALTEIWFDVATARINKMQELEHVLLSDLMGLTQQQVQKAEEEFAANHGNLEALIHCKAEREPEGGLASDTETRALNDPGALGGLFELIQQQASRLQQLNSELNEVRQSLSDRKVIEQAKGLLMQKHGVSEDKAYQSLRRVAMNKNTSLIQIAEQTVASLSD</sequence>
<dbReference type="Gene3D" id="1.10.10.10">
    <property type="entry name" value="Winged helix-like DNA-binding domain superfamily/Winged helix DNA-binding domain"/>
    <property type="match status" value="1"/>
</dbReference>
<dbReference type="InterPro" id="IPR005561">
    <property type="entry name" value="ANTAR"/>
</dbReference>
<dbReference type="InterPro" id="IPR013587">
    <property type="entry name" value="Nitrate/nitrite_sensing"/>
</dbReference>
<accession>A0A1T1HCN9</accession>
<dbReference type="AlphaFoldDB" id="A0A1T1HCN9"/>
<dbReference type="Pfam" id="PF03861">
    <property type="entry name" value="ANTAR"/>
    <property type="match status" value="1"/>
</dbReference>
<dbReference type="InterPro" id="IPR036388">
    <property type="entry name" value="WH-like_DNA-bd_sf"/>
</dbReference>
<dbReference type="Proteomes" id="UP000190064">
    <property type="component" value="Unassembled WGS sequence"/>
</dbReference>
<feature type="domain" description="ANTAR" evidence="2">
    <location>
        <begin position="344"/>
        <end position="405"/>
    </location>
</feature>
<feature type="coiled-coil region" evidence="1">
    <location>
        <begin position="334"/>
        <end position="361"/>
    </location>
</feature>
<name>A0A1T1HCN9_OCELI</name>
<gene>
    <name evidence="3" type="ORF">BTA35_0206120</name>
</gene>
<reference evidence="3" key="1">
    <citation type="submission" date="2017-02" db="EMBL/GenBank/DDBJ databases">
        <title>Draft Genome Sequence of the Salt Water Bacterium Oceanospirillum linum ATCC 11336.</title>
        <authorList>
            <person name="Trachtenberg A.M."/>
            <person name="Carney J.G."/>
            <person name="Linnane J.D."/>
            <person name="Rheaume B.A."/>
            <person name="Pitts N.L."/>
            <person name="Mykles D.L."/>
            <person name="Maclea K.S."/>
        </authorList>
    </citation>
    <scope>NUCLEOTIDE SEQUENCE [LARGE SCALE GENOMIC DNA]</scope>
    <source>
        <strain evidence="3">ATCC 11336</strain>
    </source>
</reference>
<dbReference type="RefSeq" id="WP_078318942.1">
    <property type="nucleotide sequence ID" value="NZ_FXTS01000002.1"/>
</dbReference>